<dbReference type="PROSITE" id="PS50943">
    <property type="entry name" value="HTH_CROC1"/>
    <property type="match status" value="1"/>
</dbReference>
<comment type="caution">
    <text evidence="2">The sequence shown here is derived from an EMBL/GenBank/DDBJ whole genome shotgun (WGS) entry which is preliminary data.</text>
</comment>
<dbReference type="Proteomes" id="UP000248291">
    <property type="component" value="Unassembled WGS sequence"/>
</dbReference>
<evidence type="ECO:0000313" key="2">
    <source>
        <dbReference type="EMBL" id="GBH14425.1"/>
    </source>
</evidence>
<dbReference type="InterPro" id="IPR010982">
    <property type="entry name" value="Lambda_DNA-bd_dom_sf"/>
</dbReference>
<organism evidence="2 3">
    <name type="scientific">Pseudomonas syringae pv. actinidiae</name>
    <dbReference type="NCBI Taxonomy" id="103796"/>
    <lineage>
        <taxon>Bacteria</taxon>
        <taxon>Pseudomonadati</taxon>
        <taxon>Pseudomonadota</taxon>
        <taxon>Gammaproteobacteria</taxon>
        <taxon>Pseudomonadales</taxon>
        <taxon>Pseudomonadaceae</taxon>
        <taxon>Pseudomonas</taxon>
        <taxon>Pseudomonas syringae</taxon>
    </lineage>
</organism>
<dbReference type="AlphaFoldDB" id="A0AAN4PZC1"/>
<evidence type="ECO:0000259" key="1">
    <source>
        <dbReference type="PROSITE" id="PS50943"/>
    </source>
</evidence>
<feature type="domain" description="HTH cro/C1-type" evidence="1">
    <location>
        <begin position="108"/>
        <end position="132"/>
    </location>
</feature>
<dbReference type="SMART" id="SM00530">
    <property type="entry name" value="HTH_XRE"/>
    <property type="match status" value="1"/>
</dbReference>
<reference evidence="2 3" key="1">
    <citation type="submission" date="2018-04" db="EMBL/GenBank/DDBJ databases">
        <title>Draft genome sequence of Pseudomonas syringae pv. actinidiae biovar 3 strains isolated from kiwifruit in Kagawa prefecture.</title>
        <authorList>
            <person name="Tabuchi M."/>
            <person name="Saito M."/>
            <person name="Fujiwara S."/>
            <person name="Sasa N."/>
            <person name="Akimitsu K."/>
            <person name="Gomi K."/>
            <person name="Konishi-Sugita S."/>
            <person name="Hamano K."/>
            <person name="Kataoka I."/>
        </authorList>
    </citation>
    <scope>NUCLEOTIDE SEQUENCE [LARGE SCALE GENOMIC DNA]</scope>
    <source>
        <strain evidence="2 3">MAFF212211</strain>
    </source>
</reference>
<dbReference type="GO" id="GO:0003677">
    <property type="term" value="F:DNA binding"/>
    <property type="evidence" value="ECO:0007669"/>
    <property type="project" value="InterPro"/>
</dbReference>
<accession>A0AAN4PZC1</accession>
<gene>
    <name evidence="2" type="ORF">KPSA3_00313</name>
</gene>
<evidence type="ECO:0000313" key="3">
    <source>
        <dbReference type="Proteomes" id="UP000248291"/>
    </source>
</evidence>
<protein>
    <submittedName>
        <fullName evidence="2">Transcriptional regulator</fullName>
    </submittedName>
</protein>
<sequence length="208" mass="23084">MHLLCDHAVFDPQQNGSPMCLSSPTFDTSIKKIADQILVQFMSSAELGDAHSFPIKRCTGLLRRNWHGHSVPSCSYVVVCGDSWSEICSRQVVMDKYMLIAEGVGVRLREERERLGLSQTEFGTLVGVSRGTQKNYELGTALGALDLKYLMALEANGIDAGYVLTAQRRYGRGITSEESQILAQYRSITDGDQRALRRFLKAMADDAE</sequence>
<dbReference type="EMBL" id="BGKA01000013">
    <property type="protein sequence ID" value="GBH14425.1"/>
    <property type="molecule type" value="Genomic_DNA"/>
</dbReference>
<dbReference type="CDD" id="cd00093">
    <property type="entry name" value="HTH_XRE"/>
    <property type="match status" value="1"/>
</dbReference>
<proteinExistence type="predicted"/>
<dbReference type="SUPFAM" id="SSF47413">
    <property type="entry name" value="lambda repressor-like DNA-binding domains"/>
    <property type="match status" value="1"/>
</dbReference>
<name>A0AAN4PZC1_PSESF</name>
<dbReference type="Gene3D" id="1.10.260.40">
    <property type="entry name" value="lambda repressor-like DNA-binding domains"/>
    <property type="match status" value="1"/>
</dbReference>
<dbReference type="InterPro" id="IPR001387">
    <property type="entry name" value="Cro/C1-type_HTH"/>
</dbReference>